<evidence type="ECO:0000313" key="2">
    <source>
        <dbReference type="Proteomes" id="UP000001409"/>
    </source>
</evidence>
<dbReference type="KEGG" id="cef:CE0851"/>
<accession>Q8FRB0</accession>
<evidence type="ECO:0000313" key="1">
    <source>
        <dbReference type="EMBL" id="BAC17661.1"/>
    </source>
</evidence>
<accession>C8NLJ6</accession>
<protein>
    <submittedName>
        <fullName evidence="1">Uncharacterized protein</fullName>
    </submittedName>
</protein>
<dbReference type="HOGENOM" id="CLU_2368071_0_0_11"/>
<organism evidence="1 2">
    <name type="scientific">Corynebacterium efficiens (strain DSM 44549 / YS-314 / AJ 12310 / JCM 11189 / NBRC 100395)</name>
    <dbReference type="NCBI Taxonomy" id="196164"/>
    <lineage>
        <taxon>Bacteria</taxon>
        <taxon>Bacillati</taxon>
        <taxon>Actinomycetota</taxon>
        <taxon>Actinomycetes</taxon>
        <taxon>Mycobacteriales</taxon>
        <taxon>Corynebacteriaceae</taxon>
        <taxon>Corynebacterium</taxon>
    </lineage>
</organism>
<dbReference type="Proteomes" id="UP000001409">
    <property type="component" value="Chromosome"/>
</dbReference>
<dbReference type="EMBL" id="BA000035">
    <property type="protein sequence ID" value="BAC17661.1"/>
    <property type="molecule type" value="Genomic_DNA"/>
</dbReference>
<proteinExistence type="predicted"/>
<reference evidence="1 2" key="1">
    <citation type="journal article" date="2003" name="Genome Res.">
        <title>Comparative complete genome sequence analysis of the amino acid replacements responsible for the thermostability of Corynebacterium efficiens.</title>
        <authorList>
            <person name="Nishio Y."/>
            <person name="Nakamura Y."/>
            <person name="Kawarabayasi Y."/>
            <person name="Usuda Y."/>
            <person name="Kimura E."/>
            <person name="Sugimoto S."/>
            <person name="Matsui K."/>
            <person name="Yamagishi A."/>
            <person name="Kikuchi H."/>
            <person name="Ikeo K."/>
            <person name="Gojobori T."/>
        </authorList>
    </citation>
    <scope>NUCLEOTIDE SEQUENCE [LARGE SCALE GENOMIC DNA]</scope>
    <source>
        <strain evidence="2">DSM 44549 / YS-314 / AJ 12310 / JCM 11189 / NBRC 100395</strain>
    </source>
</reference>
<dbReference type="RefSeq" id="WP_006769461.1">
    <property type="nucleotide sequence ID" value="NC_004369.1"/>
</dbReference>
<keyword evidence="2" id="KW-1185">Reference proteome</keyword>
<dbReference type="STRING" id="196164.gene:10741255"/>
<dbReference type="AlphaFoldDB" id="Q8FRB0"/>
<sequence length="95" mass="10241">MARVPTDAEINAQAVTLGLADKNGKALQSHRSAIAKTLMSQAEAPAEPVEDLHDVVIRFDQKLYDGKVDKFVRAAAVGALVHNLTQAGVEYINEK</sequence>
<name>Q8FRB0_COREF</name>